<keyword evidence="4" id="KW-1185">Reference proteome</keyword>
<evidence type="ECO:0000313" key="4">
    <source>
        <dbReference type="Proteomes" id="UP000233750"/>
    </source>
</evidence>
<dbReference type="EMBL" id="PJMY01000003">
    <property type="protein sequence ID" value="PKV92445.1"/>
    <property type="molecule type" value="Genomic_DNA"/>
</dbReference>
<evidence type="ECO:0000313" key="2">
    <source>
        <dbReference type="EMBL" id="MBB2505967.1"/>
    </source>
</evidence>
<dbReference type="OrthoDB" id="3623544at2"/>
<organism evidence="3 4">
    <name type="scientific">Amycolatopsis echigonensis</name>
    <dbReference type="NCBI Taxonomy" id="2576905"/>
    <lineage>
        <taxon>Bacteria</taxon>
        <taxon>Bacillati</taxon>
        <taxon>Actinomycetota</taxon>
        <taxon>Actinomycetes</taxon>
        <taxon>Pseudonocardiales</taxon>
        <taxon>Pseudonocardiaceae</taxon>
        <taxon>Amycolatopsis</taxon>
    </lineage>
</organism>
<gene>
    <name evidence="3" type="ORF">ATK30_3249</name>
    <name evidence="2" type="ORF">H5411_43515</name>
</gene>
<proteinExistence type="predicted"/>
<evidence type="ECO:0000313" key="3">
    <source>
        <dbReference type="EMBL" id="PKV92445.1"/>
    </source>
</evidence>
<dbReference type="EMBL" id="JACJHR010000133">
    <property type="protein sequence ID" value="MBB2505967.1"/>
    <property type="molecule type" value="Genomic_DNA"/>
</dbReference>
<reference evidence="3 4" key="1">
    <citation type="submission" date="2017-12" db="EMBL/GenBank/DDBJ databases">
        <title>Sequencing the genomes of 1000 Actinobacteria strains.</title>
        <authorList>
            <person name="Klenk H.-P."/>
        </authorList>
    </citation>
    <scope>NUCLEOTIDE SEQUENCE [LARGE SCALE GENOMIC DNA]</scope>
    <source>
        <strain evidence="3 4">DSM 45165</strain>
    </source>
</reference>
<dbReference type="Proteomes" id="UP000550260">
    <property type="component" value="Unassembled WGS sequence"/>
</dbReference>
<feature type="compositionally biased region" description="Low complexity" evidence="1">
    <location>
        <begin position="172"/>
        <end position="189"/>
    </location>
</feature>
<feature type="compositionally biased region" description="Low complexity" evidence="1">
    <location>
        <begin position="204"/>
        <end position="221"/>
    </location>
</feature>
<dbReference type="Proteomes" id="UP000233750">
    <property type="component" value="Unassembled WGS sequence"/>
</dbReference>
<feature type="region of interest" description="Disordered" evidence="1">
    <location>
        <begin position="1"/>
        <end position="23"/>
    </location>
</feature>
<feature type="compositionally biased region" description="Low complexity" evidence="1">
    <location>
        <begin position="115"/>
        <end position="125"/>
    </location>
</feature>
<reference evidence="2 5" key="2">
    <citation type="submission" date="2020-08" db="EMBL/GenBank/DDBJ databases">
        <title>Amycolatopsis echigonensis JCM 21831.</title>
        <authorList>
            <person name="Tedsree N."/>
            <person name="Kuncharoen N."/>
            <person name="Likhitwitayawuid K."/>
            <person name="Tanasupawat S."/>
        </authorList>
    </citation>
    <scope>NUCLEOTIDE SEQUENCE [LARGE SCALE GENOMIC DNA]</scope>
    <source>
        <strain evidence="2 5">JCM 21831</strain>
    </source>
</reference>
<dbReference type="RefSeq" id="WP_101436269.1">
    <property type="nucleotide sequence ID" value="NZ_JACJHR010000133.1"/>
</dbReference>
<accession>A0A2N3WF07</accession>
<evidence type="ECO:0000313" key="5">
    <source>
        <dbReference type="Proteomes" id="UP000550260"/>
    </source>
</evidence>
<name>A0A2N3WF07_9PSEU</name>
<evidence type="ECO:0000256" key="1">
    <source>
        <dbReference type="SAM" id="MobiDB-lite"/>
    </source>
</evidence>
<comment type="caution">
    <text evidence="3">The sequence shown here is derived from an EMBL/GenBank/DDBJ whole genome shotgun (WGS) entry which is preliminary data.</text>
</comment>
<accession>A0A8E2BA04</accession>
<sequence length="315" mass="31960">MSRKNRKTRTANAATTAATDDRHLHAVADDLGQQNAPTTEDKVRAALTDNPGSTTAKLAMAGGVGRSTAAKILARWDRDGTAIRTAGDGPRNPDTWTLAPSTSDTAAPDIDEAQTDTTAPPSTDQPTDDTDIDGTVEDPGATEAATDADGSTAEDTTAAVPGPEAGSDADDTNVAADTTPAPPTDGDGTIPPPDTAQVDPVDGAAEPEPSSAAAPVVSESADTAATDKDRLPKGGLRALVEEYLTEHPGETFGPAKIGKELGRSGGAVNNALEKLVTDGYAIKTCEAPKRFAINPDKTDVPETTDGSGEPAAPDA</sequence>
<feature type="region of interest" description="Disordered" evidence="1">
    <location>
        <begin position="81"/>
        <end position="233"/>
    </location>
</feature>
<protein>
    <submittedName>
        <fullName evidence="3">Uncharacterized protein</fullName>
    </submittedName>
</protein>
<feature type="compositionally biased region" description="Acidic residues" evidence="1">
    <location>
        <begin position="126"/>
        <end position="136"/>
    </location>
</feature>
<feature type="region of interest" description="Disordered" evidence="1">
    <location>
        <begin position="292"/>
        <end position="315"/>
    </location>
</feature>
<feature type="compositionally biased region" description="Polar residues" evidence="1">
    <location>
        <begin position="94"/>
        <end position="105"/>
    </location>
</feature>
<dbReference type="AlphaFoldDB" id="A0A2N3WF07"/>